<comment type="caution">
    <text evidence="1">The sequence shown here is derived from an EMBL/GenBank/DDBJ whole genome shotgun (WGS) entry which is preliminary data.</text>
</comment>
<organism evidence="1 2">
    <name type="scientific">Hermanssonia centrifuga</name>
    <dbReference type="NCBI Taxonomy" id="98765"/>
    <lineage>
        <taxon>Eukaryota</taxon>
        <taxon>Fungi</taxon>
        <taxon>Dikarya</taxon>
        <taxon>Basidiomycota</taxon>
        <taxon>Agaricomycotina</taxon>
        <taxon>Agaricomycetes</taxon>
        <taxon>Polyporales</taxon>
        <taxon>Meruliaceae</taxon>
        <taxon>Hermanssonia</taxon>
    </lineage>
</organism>
<dbReference type="EMBL" id="MLYV02001076">
    <property type="protein sequence ID" value="PSR73474.1"/>
    <property type="molecule type" value="Genomic_DNA"/>
</dbReference>
<dbReference type="AlphaFoldDB" id="A0A2R6NM97"/>
<accession>A0A2R6NM97</accession>
<protein>
    <submittedName>
        <fullName evidence="1">Uncharacterized protein</fullName>
    </submittedName>
</protein>
<keyword evidence="2" id="KW-1185">Reference proteome</keyword>
<dbReference type="Proteomes" id="UP000186601">
    <property type="component" value="Unassembled WGS sequence"/>
</dbReference>
<evidence type="ECO:0000313" key="1">
    <source>
        <dbReference type="EMBL" id="PSR73474.1"/>
    </source>
</evidence>
<reference evidence="1 2" key="1">
    <citation type="submission" date="2018-02" db="EMBL/GenBank/DDBJ databases">
        <title>Genome sequence of the basidiomycete white-rot fungus Phlebia centrifuga.</title>
        <authorList>
            <person name="Granchi Z."/>
            <person name="Peng M."/>
            <person name="de Vries R.P."/>
            <person name="Hilden K."/>
            <person name="Makela M.R."/>
            <person name="Grigoriev I."/>
            <person name="Riley R."/>
        </authorList>
    </citation>
    <scope>NUCLEOTIDE SEQUENCE [LARGE SCALE GENOMIC DNA]</scope>
    <source>
        <strain evidence="1 2">FBCC195</strain>
    </source>
</reference>
<name>A0A2R6NM97_9APHY</name>
<sequence length="62" mass="7104">MAELLAGGRNLVPSGFVYRNKSHRWKPSPQLPLCASQYIPRSLRLVTAYSLQVCERVQDMRD</sequence>
<proteinExistence type="predicted"/>
<gene>
    <name evidence="1" type="ORF">PHLCEN_2v10766</name>
</gene>
<evidence type="ECO:0000313" key="2">
    <source>
        <dbReference type="Proteomes" id="UP000186601"/>
    </source>
</evidence>